<reference evidence="2" key="2">
    <citation type="submission" date="2025-09" db="UniProtKB">
        <authorList>
            <consortium name="Ensembl"/>
        </authorList>
    </citation>
    <scope>IDENTIFICATION</scope>
</reference>
<evidence type="ECO:0000313" key="3">
    <source>
        <dbReference type="Proteomes" id="UP000694523"/>
    </source>
</evidence>
<name>A0A8C6SS08_9GOBI</name>
<evidence type="ECO:0000256" key="1">
    <source>
        <dbReference type="SAM" id="MobiDB-lite"/>
    </source>
</evidence>
<feature type="compositionally biased region" description="Acidic residues" evidence="1">
    <location>
        <begin position="137"/>
        <end position="146"/>
    </location>
</feature>
<protein>
    <submittedName>
        <fullName evidence="2">Oogenesis-related gene</fullName>
    </submittedName>
</protein>
<dbReference type="Ensembl" id="ENSNMLT00000012237.1">
    <property type="protein sequence ID" value="ENSNMLP00000010811.1"/>
    <property type="gene ID" value="ENSNMLG00000007452.1"/>
</dbReference>
<proteinExistence type="predicted"/>
<feature type="region of interest" description="Disordered" evidence="1">
    <location>
        <begin position="116"/>
        <end position="190"/>
    </location>
</feature>
<dbReference type="Proteomes" id="UP000694523">
    <property type="component" value="Unplaced"/>
</dbReference>
<organism evidence="2 3">
    <name type="scientific">Neogobius melanostomus</name>
    <name type="common">round goby</name>
    <dbReference type="NCBI Taxonomy" id="47308"/>
    <lineage>
        <taxon>Eukaryota</taxon>
        <taxon>Metazoa</taxon>
        <taxon>Chordata</taxon>
        <taxon>Craniata</taxon>
        <taxon>Vertebrata</taxon>
        <taxon>Euteleostomi</taxon>
        <taxon>Actinopterygii</taxon>
        <taxon>Neopterygii</taxon>
        <taxon>Teleostei</taxon>
        <taxon>Neoteleostei</taxon>
        <taxon>Acanthomorphata</taxon>
        <taxon>Gobiaria</taxon>
        <taxon>Gobiiformes</taxon>
        <taxon>Gobioidei</taxon>
        <taxon>Gobiidae</taxon>
        <taxon>Benthophilinae</taxon>
        <taxon>Neogobiini</taxon>
        <taxon>Neogobius</taxon>
    </lineage>
</organism>
<feature type="compositionally biased region" description="Acidic residues" evidence="1">
    <location>
        <begin position="159"/>
        <end position="170"/>
    </location>
</feature>
<keyword evidence="3" id="KW-1185">Reference proteome</keyword>
<reference evidence="2" key="1">
    <citation type="submission" date="2025-08" db="UniProtKB">
        <authorList>
            <consortium name="Ensembl"/>
        </authorList>
    </citation>
    <scope>IDENTIFICATION</scope>
</reference>
<evidence type="ECO:0000313" key="2">
    <source>
        <dbReference type="Ensembl" id="ENSNMLP00000010811.1"/>
    </source>
</evidence>
<dbReference type="AlphaFoldDB" id="A0A8C6SS08"/>
<sequence>MATDIHTDAAGATQTQDEQKKIVKRDGVFRFLLRGLYWPFGLVAYARRGFWWMLGYRQPKESSQVNPQMMSSPGRQSLTGRKRLHRVTRLLLLILPRWLQSALGYPVSSSIGRSLSPDVRFSPTKPCGKGSKRKQDELDEDDEEEDHQTWVEAIVQNLADDEGPSEDPDYEPSTVETASEEYCSHNDTEEDFEVEKDVVVIEDVNTEVTPAQKPDV</sequence>
<accession>A0A8C6SS08</accession>